<keyword evidence="3" id="KW-1185">Reference proteome</keyword>
<dbReference type="EMBL" id="SWMS01000001">
    <property type="protein sequence ID" value="TKG73398.1"/>
    <property type="molecule type" value="Genomic_DNA"/>
</dbReference>
<dbReference type="InterPro" id="IPR029068">
    <property type="entry name" value="Glyas_Bleomycin-R_OHBP_Dase"/>
</dbReference>
<dbReference type="Gene3D" id="3.30.720.110">
    <property type="match status" value="1"/>
</dbReference>
<accession>A0ABY2SCJ4</accession>
<protein>
    <submittedName>
        <fullName evidence="2">Glyoxalase</fullName>
    </submittedName>
</protein>
<dbReference type="PANTHER" id="PTHR33993:SF14">
    <property type="entry name" value="GB|AAF24581.1"/>
    <property type="match status" value="1"/>
</dbReference>
<dbReference type="PANTHER" id="PTHR33993">
    <property type="entry name" value="GLYOXALASE-RELATED"/>
    <property type="match status" value="1"/>
</dbReference>
<dbReference type="Proteomes" id="UP000309992">
    <property type="component" value="Unassembled WGS sequence"/>
</dbReference>
<dbReference type="Gene3D" id="3.30.720.120">
    <property type="match status" value="1"/>
</dbReference>
<feature type="domain" description="VOC" evidence="1">
    <location>
        <begin position="52"/>
        <end position="174"/>
    </location>
</feature>
<evidence type="ECO:0000259" key="1">
    <source>
        <dbReference type="PROSITE" id="PS51819"/>
    </source>
</evidence>
<evidence type="ECO:0000313" key="3">
    <source>
        <dbReference type="Proteomes" id="UP000309992"/>
    </source>
</evidence>
<dbReference type="Gene3D" id="3.10.180.10">
    <property type="entry name" value="2,3-Dihydroxybiphenyl 1,2-Dioxygenase, domain 1"/>
    <property type="match status" value="1"/>
</dbReference>
<dbReference type="SUPFAM" id="SSF54593">
    <property type="entry name" value="Glyoxalase/Bleomycin resistance protein/Dihydroxybiphenyl dioxygenase"/>
    <property type="match status" value="2"/>
</dbReference>
<gene>
    <name evidence="2" type="ORF">FCN18_02140</name>
</gene>
<evidence type="ECO:0000313" key="2">
    <source>
        <dbReference type="EMBL" id="TKG73398.1"/>
    </source>
</evidence>
<dbReference type="CDD" id="cd07246">
    <property type="entry name" value="VOC_like"/>
    <property type="match status" value="1"/>
</dbReference>
<organism evidence="2 3">
    <name type="scientific">Prauserella endophytica</name>
    <dbReference type="NCBI Taxonomy" id="1592324"/>
    <lineage>
        <taxon>Bacteria</taxon>
        <taxon>Bacillati</taxon>
        <taxon>Actinomycetota</taxon>
        <taxon>Actinomycetes</taxon>
        <taxon>Pseudonocardiales</taxon>
        <taxon>Pseudonocardiaceae</taxon>
        <taxon>Prauserella</taxon>
        <taxon>Prauserella coralliicola group</taxon>
    </lineage>
</organism>
<sequence length="295" mass="32087">MTDAFDALFRPHQPIEPDPGFAAELREALRAAVLQEGRDDDMTTAEAPARAETHALTPYLAVTDARAALDFYVEVFGASRRAEPIVMPDGKVGHAEVAIGDSVLMLAEEFPEIGHTVATSGGASIRVEVQDVAAAVERAVELGAERLGEVEDRGHGLNGRIRDPFGQRWLLAQAPRRSSAGAPRPAHGHAAYFTFTIPDDELAKTFYGTVLGWQFGEGSVARAWRVEGSGLPDSGLWGGQPYAGWKMMYAVDDLDAAVERVRTVGGEVREVKQEPYGRTADCVDNQNVEFWLWQP</sequence>
<dbReference type="InterPro" id="IPR004360">
    <property type="entry name" value="Glyas_Fos-R_dOase_dom"/>
</dbReference>
<comment type="caution">
    <text evidence="2">The sequence shown here is derived from an EMBL/GenBank/DDBJ whole genome shotgun (WGS) entry which is preliminary data.</text>
</comment>
<dbReference type="RefSeq" id="WP_137092964.1">
    <property type="nucleotide sequence ID" value="NZ_SWMS01000001.1"/>
</dbReference>
<reference evidence="2 3" key="1">
    <citation type="journal article" date="2015" name="Antonie Van Leeuwenhoek">
        <title>Prauserella endophytica sp. nov., an endophytic actinobacterium isolated from Tamarix taklamakanensis.</title>
        <authorList>
            <person name="Liu J.M."/>
            <person name="Habden X."/>
            <person name="Guo L."/>
            <person name="Tuo L."/>
            <person name="Jiang Z.K."/>
            <person name="Liu S.W."/>
            <person name="Liu X.F."/>
            <person name="Chen L."/>
            <person name="Li R.F."/>
            <person name="Zhang Y.Q."/>
            <person name="Sun C.H."/>
        </authorList>
    </citation>
    <scope>NUCLEOTIDE SEQUENCE [LARGE SCALE GENOMIC DNA]</scope>
    <source>
        <strain evidence="2 3">CGMCC 4.7182</strain>
    </source>
</reference>
<proteinExistence type="predicted"/>
<dbReference type="PROSITE" id="PS51819">
    <property type="entry name" value="VOC"/>
    <property type="match status" value="1"/>
</dbReference>
<dbReference type="InterPro" id="IPR052164">
    <property type="entry name" value="Anthracycline_SecMetBiosynth"/>
</dbReference>
<dbReference type="InterPro" id="IPR037523">
    <property type="entry name" value="VOC_core"/>
</dbReference>
<dbReference type="Pfam" id="PF00903">
    <property type="entry name" value="Glyoxalase"/>
    <property type="match status" value="1"/>
</dbReference>
<name>A0ABY2SCJ4_9PSEU</name>